<dbReference type="PROSITE" id="PS51886">
    <property type="entry name" value="TLDC"/>
    <property type="match status" value="1"/>
</dbReference>
<dbReference type="InterPro" id="IPR006571">
    <property type="entry name" value="TLDc_dom"/>
</dbReference>
<sequence>MGQASSTSEDSASHSPVAKLSREQIVDLFYARCLSLLKPIEIAFIKTKWDIHGNQGETIDSAEIFKWYLSEEQADKATSNLFRTNMSTLLMVMKRIGKFPFLNSPVHADDKLTVREFIISMVFFDGRFKKIFKGDYDFVKLFCIALAAPAPVSGTDDATASAMADDDNDRYAAKLLQPFEADDSKELKSRKVNWTAMDLVRSFDGISVQDLAVNARKLQELLILLLVVKSVPNQKHEVMREKFWANLSKWKEFDAYSLYLLRYLDIQLDAKSLSEQKIKYLQFSDGMASIVPRFLEQNIQRFFEAEIHGASSAARGDDSHHHLTHSSEPMGKVPKFQESKLVNSAFLALASAILEGAKSPIVVSSQNMVKLYAGSESGFSIRSLETKIFKWQAPTMVLVSGKRLKQKAQETNRRYEKFDHSFPRYFLNSENALRPWQHENDRITYCVVINQPWRNSNKNNFGDEKSIILAIQPRADYFKSVSNKAQKGESIYFNTQGMGVGFGNEQPINKGNTQKYHPGRVSLTIEANLEFAVFRHLSSSVNNDPNFFKTSSNSQIANEDYEDRFVITDLEVWGIGSMKELEEQQRQWKWEEQQAQARQSVNIRNMGEERAFLEMVGLVGNRGSGGSV</sequence>
<dbReference type="EMBL" id="OZ022405">
    <property type="protein sequence ID" value="CAK9436138.1"/>
    <property type="molecule type" value="Genomic_DNA"/>
</dbReference>
<proteinExistence type="predicted"/>
<dbReference type="Proteomes" id="UP001497383">
    <property type="component" value="Chromosome 1"/>
</dbReference>
<evidence type="ECO:0000313" key="2">
    <source>
        <dbReference type="EMBL" id="CAK9436138.1"/>
    </source>
</evidence>
<gene>
    <name evidence="2" type="ORF">LODBEIA_P06960</name>
</gene>
<organism evidence="2 3">
    <name type="scientific">Lodderomyces beijingensis</name>
    <dbReference type="NCBI Taxonomy" id="1775926"/>
    <lineage>
        <taxon>Eukaryota</taxon>
        <taxon>Fungi</taxon>
        <taxon>Dikarya</taxon>
        <taxon>Ascomycota</taxon>
        <taxon>Saccharomycotina</taxon>
        <taxon>Pichiomycetes</taxon>
        <taxon>Debaryomycetaceae</taxon>
        <taxon>Candida/Lodderomyces clade</taxon>
        <taxon>Lodderomyces</taxon>
    </lineage>
</organism>
<feature type="domain" description="TLDc" evidence="1">
    <location>
        <begin position="340"/>
        <end position="576"/>
    </location>
</feature>
<evidence type="ECO:0000313" key="3">
    <source>
        <dbReference type="Proteomes" id="UP001497383"/>
    </source>
</evidence>
<evidence type="ECO:0000259" key="1">
    <source>
        <dbReference type="PROSITE" id="PS51886"/>
    </source>
</evidence>
<protein>
    <recommendedName>
        <fullName evidence="1">TLDc domain-containing protein</fullName>
    </recommendedName>
</protein>
<keyword evidence="3" id="KW-1185">Reference proteome</keyword>
<dbReference type="SMART" id="SM00584">
    <property type="entry name" value="TLDc"/>
    <property type="match status" value="1"/>
</dbReference>
<dbReference type="RefSeq" id="XP_066827634.1">
    <property type="nucleotide sequence ID" value="XM_066976644.1"/>
</dbReference>
<reference evidence="2 3" key="1">
    <citation type="submission" date="2024-03" db="EMBL/GenBank/DDBJ databases">
        <authorList>
            <person name="Brejova B."/>
        </authorList>
    </citation>
    <scope>NUCLEOTIDE SEQUENCE [LARGE SCALE GENOMIC DNA]</scope>
    <source>
        <strain evidence="2 3">CBS 14171</strain>
    </source>
</reference>
<dbReference type="Pfam" id="PF07534">
    <property type="entry name" value="TLD"/>
    <property type="match status" value="1"/>
</dbReference>
<accession>A0ABP0ZGD4</accession>
<dbReference type="GeneID" id="92205892"/>
<name>A0ABP0ZGD4_9ASCO</name>